<evidence type="ECO:0000256" key="2">
    <source>
        <dbReference type="SAM" id="Phobius"/>
    </source>
</evidence>
<evidence type="ECO:0000313" key="4">
    <source>
        <dbReference type="EMBL" id="ACQ78969.1"/>
    </source>
</evidence>
<organism evidence="4 5">
    <name type="scientific">Beutenbergia cavernae (strain ATCC BAA-8 / DSM 12333 / CCUG 43141 / JCM 11478 / NBRC 16432 / NCIMB 13614 / HKI 0122)</name>
    <dbReference type="NCBI Taxonomy" id="471853"/>
    <lineage>
        <taxon>Bacteria</taxon>
        <taxon>Bacillati</taxon>
        <taxon>Actinomycetota</taxon>
        <taxon>Actinomycetes</taxon>
        <taxon>Micrococcales</taxon>
        <taxon>Beutenbergiaceae</taxon>
        <taxon>Beutenbergia</taxon>
    </lineage>
</organism>
<feature type="transmembrane region" description="Helical" evidence="2">
    <location>
        <begin position="112"/>
        <end position="134"/>
    </location>
</feature>
<feature type="transmembrane region" description="Helical" evidence="2">
    <location>
        <begin position="281"/>
        <end position="299"/>
    </location>
</feature>
<feature type="domain" description="YdbS-like PH" evidence="3">
    <location>
        <begin position="429"/>
        <end position="503"/>
    </location>
</feature>
<dbReference type="STRING" id="471853.Bcav_0708"/>
<dbReference type="PANTHER" id="PTHR34473">
    <property type="entry name" value="UPF0699 TRANSMEMBRANE PROTEIN YDBS"/>
    <property type="match status" value="1"/>
</dbReference>
<dbReference type="Pfam" id="PF03703">
    <property type="entry name" value="bPH_2"/>
    <property type="match status" value="3"/>
</dbReference>
<dbReference type="eggNOG" id="COG3428">
    <property type="taxonomic scope" value="Bacteria"/>
</dbReference>
<keyword evidence="2" id="KW-0812">Transmembrane</keyword>
<evidence type="ECO:0000259" key="3">
    <source>
        <dbReference type="Pfam" id="PF03703"/>
    </source>
</evidence>
<sequence>MSQPPPTPSAGPPHGSVPTPGPYPPAPGSYPPAPGPVQPASGPYPPASSPVPPPPGAVPPPGGGLEVDAAGWRRVHRVTPLLNAWKVAAALLAIFVWQYARELSELDLPGVTLVLVIVGVIVLGTVIGLVYSWLAWRRLTFRITAEAVVMHSGVLFRRERDVRLDRVQAVDVTQPLLGRIFGFAALKIESAGGAESNITLSYLTEDQAQALRNEILARAAGLEVTADDAGQVAPVPRAPEREVLAVGPGMVLGSLALSGATIAFVLLCVGVAVGAIAVRSWGFVFSILPMLLGFGAYFWGRFSGEFSFRAAISPDGIRVRHGLLEHKARTVPPGRIQAVQIHQPPLWRLKDWWRVQVNIAAYGPAGQTESLLLPVGSRQEALTALWLALPDLGDDDAATLLDSGLVGRGDAAGWTSSPRRARWLDPMAWRRNGFRITRTALLLRGGWLWRTLQVVPHERTQSLAVERGPWQRRLGLTSFAAHSTNGPVRPRVAHLDAAVALELLLEQSERAHTARQAAGPEQWMLRVAPDLAAEAEAPADPAAEAEAPADPAAPAESDPSGRDRPSGGSGSNAQA</sequence>
<dbReference type="KEGG" id="bcv:Bcav_0708"/>
<evidence type="ECO:0000313" key="5">
    <source>
        <dbReference type="Proteomes" id="UP000007962"/>
    </source>
</evidence>
<dbReference type="AlphaFoldDB" id="C5BYL1"/>
<name>C5BYL1_BEUC1</name>
<feature type="transmembrane region" description="Helical" evidence="2">
    <location>
        <begin position="81"/>
        <end position="100"/>
    </location>
</feature>
<gene>
    <name evidence="4" type="ordered locus">Bcav_0708</name>
</gene>
<keyword evidence="2" id="KW-1133">Transmembrane helix</keyword>
<feature type="compositionally biased region" description="Pro residues" evidence="1">
    <location>
        <begin position="19"/>
        <end position="62"/>
    </location>
</feature>
<feature type="domain" description="YdbS-like PH" evidence="3">
    <location>
        <begin position="136"/>
        <end position="215"/>
    </location>
</feature>
<keyword evidence="5" id="KW-1185">Reference proteome</keyword>
<feature type="region of interest" description="Disordered" evidence="1">
    <location>
        <begin position="527"/>
        <end position="575"/>
    </location>
</feature>
<dbReference type="PANTHER" id="PTHR34473:SF2">
    <property type="entry name" value="UPF0699 TRANSMEMBRANE PROTEIN YDBT"/>
    <property type="match status" value="1"/>
</dbReference>
<evidence type="ECO:0000256" key="1">
    <source>
        <dbReference type="SAM" id="MobiDB-lite"/>
    </source>
</evidence>
<feature type="region of interest" description="Disordered" evidence="1">
    <location>
        <begin position="1"/>
        <end position="64"/>
    </location>
</feature>
<dbReference type="EMBL" id="CP001618">
    <property type="protein sequence ID" value="ACQ78969.1"/>
    <property type="molecule type" value="Genomic_DNA"/>
</dbReference>
<reference evidence="4 5" key="1">
    <citation type="journal article" date="2009" name="Stand. Genomic Sci.">
        <title>Complete genome sequence of Beutenbergia cavernae type strain (HKI 0122).</title>
        <authorList>
            <person name="Land M."/>
            <person name="Pukall R."/>
            <person name="Abt B."/>
            <person name="Goker M."/>
            <person name="Rohde M."/>
            <person name="Glavina Del Rio T."/>
            <person name="Tice H."/>
            <person name="Copeland A."/>
            <person name="Cheng J.F."/>
            <person name="Lucas S."/>
            <person name="Chen F."/>
            <person name="Nolan M."/>
            <person name="Bruce D."/>
            <person name="Goodwin L."/>
            <person name="Pitluck S."/>
            <person name="Ivanova N."/>
            <person name="Mavromatis K."/>
            <person name="Ovchinnikova G."/>
            <person name="Pati A."/>
            <person name="Chen A."/>
            <person name="Palaniappan K."/>
            <person name="Hauser L."/>
            <person name="Chang Y.J."/>
            <person name="Jefferies C.C."/>
            <person name="Saunders E."/>
            <person name="Brettin T."/>
            <person name="Detter J.C."/>
            <person name="Han C."/>
            <person name="Chain P."/>
            <person name="Bristow J."/>
            <person name="Eisen J.A."/>
            <person name="Markowitz V."/>
            <person name="Hugenholtz P."/>
            <person name="Kyrpides N.C."/>
            <person name="Klenk H.P."/>
            <person name="Lapidus A."/>
        </authorList>
    </citation>
    <scope>NUCLEOTIDE SEQUENCE [LARGE SCALE GENOMIC DNA]</scope>
    <source>
        <strain evidence="5">ATCC BAA-8 / DSM 12333 / NBRC 16432</strain>
    </source>
</reference>
<feature type="domain" description="YdbS-like PH" evidence="3">
    <location>
        <begin position="308"/>
        <end position="358"/>
    </location>
</feature>
<protein>
    <submittedName>
        <fullName evidence="4">Membrane-flanked domain protein</fullName>
    </submittedName>
</protein>
<accession>C5BYL1</accession>
<dbReference type="HOGENOM" id="CLU_024617_4_1_11"/>
<dbReference type="Proteomes" id="UP000007962">
    <property type="component" value="Chromosome"/>
</dbReference>
<keyword evidence="2" id="KW-0472">Membrane</keyword>
<proteinExistence type="predicted"/>
<feature type="compositionally biased region" description="Low complexity" evidence="1">
    <location>
        <begin position="528"/>
        <end position="558"/>
    </location>
</feature>
<feature type="transmembrane region" description="Helical" evidence="2">
    <location>
        <begin position="251"/>
        <end position="275"/>
    </location>
</feature>
<dbReference type="InterPro" id="IPR005182">
    <property type="entry name" value="YdbS-like_PH"/>
</dbReference>
<feature type="compositionally biased region" description="Pro residues" evidence="1">
    <location>
        <begin position="1"/>
        <end position="11"/>
    </location>
</feature>